<dbReference type="GO" id="GO:0000786">
    <property type="term" value="C:nucleosome"/>
    <property type="evidence" value="ECO:0007669"/>
    <property type="project" value="InterPro"/>
</dbReference>
<dbReference type="Gene3D" id="1.10.10.10">
    <property type="entry name" value="Winged helix-like DNA-binding domain superfamily/Winged helix DNA-binding domain"/>
    <property type="match status" value="1"/>
</dbReference>
<name>A0A5N6QS68_9ROSI</name>
<feature type="region of interest" description="Disordered" evidence="4">
    <location>
        <begin position="1"/>
        <end position="35"/>
    </location>
</feature>
<gene>
    <name evidence="6" type="ORF">FH972_006399</name>
</gene>
<evidence type="ECO:0000259" key="5">
    <source>
        <dbReference type="PROSITE" id="PS51504"/>
    </source>
</evidence>
<proteinExistence type="predicted"/>
<dbReference type="GO" id="GO:0003690">
    <property type="term" value="F:double-stranded DNA binding"/>
    <property type="evidence" value="ECO:0007669"/>
    <property type="project" value="TreeGrafter"/>
</dbReference>
<keyword evidence="3" id="KW-0539">Nucleus</keyword>
<accession>A0A5N6QS68</accession>
<dbReference type="PROSITE" id="PS51504">
    <property type="entry name" value="H15"/>
    <property type="match status" value="1"/>
</dbReference>
<dbReference type="AlphaFoldDB" id="A0A5N6QS68"/>
<keyword evidence="7" id="KW-1185">Reference proteome</keyword>
<dbReference type="GO" id="GO:0006334">
    <property type="term" value="P:nucleosome assembly"/>
    <property type="evidence" value="ECO:0007669"/>
    <property type="project" value="InterPro"/>
</dbReference>
<dbReference type="SUPFAM" id="SSF46785">
    <property type="entry name" value="Winged helix' DNA-binding domain"/>
    <property type="match status" value="1"/>
</dbReference>
<evidence type="ECO:0000313" key="7">
    <source>
        <dbReference type="Proteomes" id="UP000327013"/>
    </source>
</evidence>
<evidence type="ECO:0000313" key="6">
    <source>
        <dbReference type="EMBL" id="KAE8010001.1"/>
    </source>
</evidence>
<dbReference type="PANTHER" id="PTHR11467:SF131">
    <property type="entry name" value="HISTONE H1"/>
    <property type="match status" value="1"/>
</dbReference>
<dbReference type="Pfam" id="PF00538">
    <property type="entry name" value="Linker_histone"/>
    <property type="match status" value="1"/>
</dbReference>
<keyword evidence="2" id="KW-0238">DNA-binding</keyword>
<dbReference type="InterPro" id="IPR005818">
    <property type="entry name" value="Histone_H1/H5_H15"/>
</dbReference>
<evidence type="ECO:0000256" key="4">
    <source>
        <dbReference type="SAM" id="MobiDB-lite"/>
    </source>
</evidence>
<dbReference type="InterPro" id="IPR036390">
    <property type="entry name" value="WH_DNA-bd_sf"/>
</dbReference>
<comment type="subcellular location">
    <subcellularLocation>
        <location evidence="1">Nucleus</location>
    </subcellularLocation>
</comment>
<dbReference type="EMBL" id="CM017322">
    <property type="protein sequence ID" value="KAE8010001.1"/>
    <property type="molecule type" value="Genomic_DNA"/>
</dbReference>
<dbReference type="SMART" id="SM00526">
    <property type="entry name" value="H15"/>
    <property type="match status" value="1"/>
</dbReference>
<feature type="compositionally biased region" description="Basic and acidic residues" evidence="4">
    <location>
        <begin position="122"/>
        <end position="135"/>
    </location>
</feature>
<feature type="compositionally biased region" description="Acidic residues" evidence="4">
    <location>
        <begin position="108"/>
        <end position="121"/>
    </location>
</feature>
<dbReference type="PANTHER" id="PTHR11467">
    <property type="entry name" value="HISTONE H1"/>
    <property type="match status" value="1"/>
</dbReference>
<dbReference type="GO" id="GO:0005634">
    <property type="term" value="C:nucleus"/>
    <property type="evidence" value="ECO:0007669"/>
    <property type="project" value="UniProtKB-SubCell"/>
</dbReference>
<protein>
    <recommendedName>
        <fullName evidence="5">H15 domain-containing protein</fullName>
    </recommendedName>
</protein>
<dbReference type="GO" id="GO:0030261">
    <property type="term" value="P:chromosome condensation"/>
    <property type="evidence" value="ECO:0007669"/>
    <property type="project" value="TreeGrafter"/>
</dbReference>
<dbReference type="GO" id="GO:0045910">
    <property type="term" value="P:negative regulation of DNA recombination"/>
    <property type="evidence" value="ECO:0007669"/>
    <property type="project" value="TreeGrafter"/>
</dbReference>
<dbReference type="InterPro" id="IPR036388">
    <property type="entry name" value="WH-like_DNA-bd_sf"/>
</dbReference>
<dbReference type="CDD" id="cd00073">
    <property type="entry name" value="H15"/>
    <property type="match status" value="1"/>
</dbReference>
<dbReference type="Proteomes" id="UP000327013">
    <property type="component" value="Chromosome 2"/>
</dbReference>
<sequence>MATAADSVALAKQNKPKKSSGASKPKSPPSHPPFLEMITDAIVILKEKTGSSQYAITKVIEGKHKELPSSFRKLLLFHLKKHVASGGEDVHEDVAGEEGGAGEKAGGEDEELEVSGEESCEAEERKVAGEEKGSGEEGEEVEESDFRVMASPVNLSV</sequence>
<evidence type="ECO:0000256" key="2">
    <source>
        <dbReference type="ARBA" id="ARBA00023125"/>
    </source>
</evidence>
<feature type="domain" description="H15" evidence="5">
    <location>
        <begin position="30"/>
        <end position="99"/>
    </location>
</feature>
<reference evidence="6 7" key="1">
    <citation type="submission" date="2019-06" db="EMBL/GenBank/DDBJ databases">
        <title>A chromosomal-level reference genome of Carpinus fangiana (Coryloideae, Betulaceae).</title>
        <authorList>
            <person name="Yang X."/>
            <person name="Wang Z."/>
            <person name="Zhang L."/>
            <person name="Hao G."/>
            <person name="Liu J."/>
            <person name="Yang Y."/>
        </authorList>
    </citation>
    <scope>NUCLEOTIDE SEQUENCE [LARGE SCALE GENOMIC DNA]</scope>
    <source>
        <strain evidence="6">Cfa_2016G</strain>
        <tissue evidence="6">Leaf</tissue>
    </source>
</reference>
<organism evidence="6 7">
    <name type="scientific">Carpinus fangiana</name>
    <dbReference type="NCBI Taxonomy" id="176857"/>
    <lineage>
        <taxon>Eukaryota</taxon>
        <taxon>Viridiplantae</taxon>
        <taxon>Streptophyta</taxon>
        <taxon>Embryophyta</taxon>
        <taxon>Tracheophyta</taxon>
        <taxon>Spermatophyta</taxon>
        <taxon>Magnoliopsida</taxon>
        <taxon>eudicotyledons</taxon>
        <taxon>Gunneridae</taxon>
        <taxon>Pentapetalae</taxon>
        <taxon>rosids</taxon>
        <taxon>fabids</taxon>
        <taxon>Fagales</taxon>
        <taxon>Betulaceae</taxon>
        <taxon>Carpinus</taxon>
    </lineage>
</organism>
<dbReference type="OrthoDB" id="1110759at2759"/>
<dbReference type="GO" id="GO:0031492">
    <property type="term" value="F:nucleosomal DNA binding"/>
    <property type="evidence" value="ECO:0007669"/>
    <property type="project" value="TreeGrafter"/>
</dbReference>
<evidence type="ECO:0000256" key="1">
    <source>
        <dbReference type="ARBA" id="ARBA00004123"/>
    </source>
</evidence>
<evidence type="ECO:0000256" key="3">
    <source>
        <dbReference type="ARBA" id="ARBA00023242"/>
    </source>
</evidence>
<feature type="region of interest" description="Disordered" evidence="4">
    <location>
        <begin position="85"/>
        <end position="157"/>
    </location>
</feature>